<name>A0AAQ3T9B7_PASNO</name>
<dbReference type="PANTHER" id="PTHR33923:SF2">
    <property type="entry name" value="CALMODULIN-BINDING PROTEIN-RELATED"/>
    <property type="match status" value="1"/>
</dbReference>
<feature type="region of interest" description="Disordered" evidence="1">
    <location>
        <begin position="308"/>
        <end position="371"/>
    </location>
</feature>
<protein>
    <recommendedName>
        <fullName evidence="2">Calmodulin-binding domain-containing protein</fullName>
    </recommendedName>
</protein>
<feature type="region of interest" description="Disordered" evidence="1">
    <location>
        <begin position="210"/>
        <end position="294"/>
    </location>
</feature>
<dbReference type="AlphaFoldDB" id="A0AAQ3T9B7"/>
<dbReference type="EMBL" id="CP144748">
    <property type="protein sequence ID" value="WVZ67412.1"/>
    <property type="molecule type" value="Genomic_DNA"/>
</dbReference>
<evidence type="ECO:0000313" key="4">
    <source>
        <dbReference type="Proteomes" id="UP001341281"/>
    </source>
</evidence>
<evidence type="ECO:0000313" key="3">
    <source>
        <dbReference type="EMBL" id="WVZ67412.1"/>
    </source>
</evidence>
<reference evidence="3 4" key="1">
    <citation type="submission" date="2024-02" db="EMBL/GenBank/DDBJ databases">
        <title>High-quality chromosome-scale genome assembly of Pensacola bahiagrass (Paspalum notatum Flugge var. saurae).</title>
        <authorList>
            <person name="Vega J.M."/>
            <person name="Podio M."/>
            <person name="Orjuela J."/>
            <person name="Siena L.A."/>
            <person name="Pessino S.C."/>
            <person name="Combes M.C."/>
            <person name="Mariac C."/>
            <person name="Albertini E."/>
            <person name="Pupilli F."/>
            <person name="Ortiz J.P.A."/>
            <person name="Leblanc O."/>
        </authorList>
    </citation>
    <scope>NUCLEOTIDE SEQUENCE [LARGE SCALE GENOMIC DNA]</scope>
    <source>
        <strain evidence="3">R1</strain>
        <tissue evidence="3">Leaf</tissue>
    </source>
</reference>
<dbReference type="InterPro" id="IPR012417">
    <property type="entry name" value="CaM-bd_dom_pln"/>
</dbReference>
<organism evidence="3 4">
    <name type="scientific">Paspalum notatum var. saurae</name>
    <dbReference type="NCBI Taxonomy" id="547442"/>
    <lineage>
        <taxon>Eukaryota</taxon>
        <taxon>Viridiplantae</taxon>
        <taxon>Streptophyta</taxon>
        <taxon>Embryophyta</taxon>
        <taxon>Tracheophyta</taxon>
        <taxon>Spermatophyta</taxon>
        <taxon>Magnoliopsida</taxon>
        <taxon>Liliopsida</taxon>
        <taxon>Poales</taxon>
        <taxon>Poaceae</taxon>
        <taxon>PACMAD clade</taxon>
        <taxon>Panicoideae</taxon>
        <taxon>Andropogonodae</taxon>
        <taxon>Paspaleae</taxon>
        <taxon>Paspalinae</taxon>
        <taxon>Paspalum</taxon>
    </lineage>
</organism>
<dbReference type="Proteomes" id="UP001341281">
    <property type="component" value="Chromosome 04"/>
</dbReference>
<dbReference type="SMART" id="SM01054">
    <property type="entry name" value="CaM_binding"/>
    <property type="match status" value="1"/>
</dbReference>
<feature type="compositionally biased region" description="Low complexity" evidence="1">
    <location>
        <begin position="308"/>
        <end position="319"/>
    </location>
</feature>
<sequence length="436" mass="45865">MVRNQARKKPKDPGLVLLDEHAVPAAGGLGSRGGAVPNYMKATSCSGAKAGAGAPAAPPQPARSKAVLAPAAPRVGRATCSSAMRGPGAGACPYSYCSFKGHAHAPVDPLGSFVASRRRLIKTQQSMKLKGASPFRKPSTGRPAAGDGGYFLEIRAAPAGSSSDAGSGDFDFSAEEMEAVARRTEYVLVEFDRLGCGEDCGDGRAKGLGASADGSCGSSDVVSDGPVEPLSLGRTSLSKNLCPKGDERTLVDHDDDDFGACKSDISEELDSKREGNIPEDSAGDAQKESSVDSISSALSGISFEDVSSDCADAASSQSQRNKLSVARRRRRSSEEGGEQMRPFKPKPPKFLPAETGPEAEKVDLRHQAADDRRTAEEWMVDYALRKAVKKLARAQKRKVEMLVQAFETVLPTGADDKKPSQHDACGLARTNHDLDS</sequence>
<keyword evidence="4" id="KW-1185">Reference proteome</keyword>
<dbReference type="GO" id="GO:0005516">
    <property type="term" value="F:calmodulin binding"/>
    <property type="evidence" value="ECO:0007669"/>
    <property type="project" value="InterPro"/>
</dbReference>
<accession>A0AAQ3T9B7</accession>
<feature type="compositionally biased region" description="Low complexity" evidence="1">
    <location>
        <begin position="210"/>
        <end position="225"/>
    </location>
</feature>
<dbReference type="PANTHER" id="PTHR33923">
    <property type="entry name" value="CALMODULIN-BINDING PROTEIN-RELATED"/>
    <property type="match status" value="1"/>
</dbReference>
<feature type="compositionally biased region" description="Basic and acidic residues" evidence="1">
    <location>
        <begin position="358"/>
        <end position="371"/>
    </location>
</feature>
<feature type="region of interest" description="Disordered" evidence="1">
    <location>
        <begin position="412"/>
        <end position="436"/>
    </location>
</feature>
<feature type="domain" description="Calmodulin-binding" evidence="2">
    <location>
        <begin position="299"/>
        <end position="411"/>
    </location>
</feature>
<dbReference type="Pfam" id="PF07839">
    <property type="entry name" value="CaM_binding"/>
    <property type="match status" value="1"/>
</dbReference>
<evidence type="ECO:0000259" key="2">
    <source>
        <dbReference type="SMART" id="SM01054"/>
    </source>
</evidence>
<proteinExistence type="predicted"/>
<dbReference type="InterPro" id="IPR044681">
    <property type="entry name" value="PICBP-like"/>
</dbReference>
<gene>
    <name evidence="3" type="ORF">U9M48_016488</name>
</gene>
<evidence type="ECO:0000256" key="1">
    <source>
        <dbReference type="SAM" id="MobiDB-lite"/>
    </source>
</evidence>